<feature type="transmembrane region" description="Helical" evidence="1">
    <location>
        <begin position="56"/>
        <end position="77"/>
    </location>
</feature>
<dbReference type="RefSeq" id="WP_206292733.1">
    <property type="nucleotide sequence ID" value="NZ_CP063458.1"/>
</dbReference>
<evidence type="ECO:0000256" key="1">
    <source>
        <dbReference type="SAM" id="Phobius"/>
    </source>
</evidence>
<evidence type="ECO:0008006" key="4">
    <source>
        <dbReference type="Google" id="ProtNLM"/>
    </source>
</evidence>
<evidence type="ECO:0000313" key="2">
    <source>
        <dbReference type="EMBL" id="QOV89680.1"/>
    </source>
</evidence>
<reference evidence="2 3" key="1">
    <citation type="submission" date="2020-10" db="EMBL/GenBank/DDBJ databases">
        <title>Wide distribution of Phycisphaera-like planctomycetes from WD2101 soil group in peatlands and genome analysis of the first cultivated representative.</title>
        <authorList>
            <person name="Dedysh S.N."/>
            <person name="Beletsky A.V."/>
            <person name="Ivanova A."/>
            <person name="Kulichevskaya I.S."/>
            <person name="Suzina N.E."/>
            <person name="Philippov D.A."/>
            <person name="Rakitin A.L."/>
            <person name="Mardanov A.V."/>
            <person name="Ravin N.V."/>
        </authorList>
    </citation>
    <scope>NUCLEOTIDE SEQUENCE [LARGE SCALE GENOMIC DNA]</scope>
    <source>
        <strain evidence="2 3">M1803</strain>
    </source>
</reference>
<feature type="transmembrane region" description="Helical" evidence="1">
    <location>
        <begin position="6"/>
        <end position="24"/>
    </location>
</feature>
<dbReference type="EMBL" id="CP063458">
    <property type="protein sequence ID" value="QOV89680.1"/>
    <property type="molecule type" value="Genomic_DNA"/>
</dbReference>
<dbReference type="AlphaFoldDB" id="A0A7M2WYX1"/>
<gene>
    <name evidence="2" type="ORF">IPV69_26415</name>
</gene>
<keyword evidence="1" id="KW-0812">Transmembrane</keyword>
<dbReference type="KEGG" id="hbs:IPV69_26415"/>
<evidence type="ECO:0000313" key="3">
    <source>
        <dbReference type="Proteomes" id="UP000593765"/>
    </source>
</evidence>
<accession>A0A7M2WYX1</accession>
<keyword evidence="1" id="KW-0472">Membrane</keyword>
<organism evidence="2 3">
    <name type="scientific">Humisphaera borealis</name>
    <dbReference type="NCBI Taxonomy" id="2807512"/>
    <lineage>
        <taxon>Bacteria</taxon>
        <taxon>Pseudomonadati</taxon>
        <taxon>Planctomycetota</taxon>
        <taxon>Phycisphaerae</taxon>
        <taxon>Tepidisphaerales</taxon>
        <taxon>Tepidisphaeraceae</taxon>
        <taxon>Humisphaera</taxon>
    </lineage>
</organism>
<dbReference type="Proteomes" id="UP000593765">
    <property type="component" value="Chromosome"/>
</dbReference>
<keyword evidence="3" id="KW-1185">Reference proteome</keyword>
<proteinExistence type="predicted"/>
<name>A0A7M2WYX1_9BACT</name>
<protein>
    <recommendedName>
        <fullName evidence="4">Aerotolerance regulator N-terminal domain-containing protein</fullName>
    </recommendedName>
</protein>
<sequence>MLFAAPIWLFGLIPWGIVAVVLLMSRRPRTDVPYLDLWTINAPQESIRRSFSTPPAGVILVLLAVLLVILAAASPSLRRPGIAAINVVVDTCVEMSSRSDVSPGAPTAPPRYVEAGDRLAALLEQAGAGSVPVDLIVIPGRSDRPGREPVALRTDAASLRSVLATAPPTAVATAATVDRVVSRLLADPQARVIVLSDRRPIVSVSTAATDTTETTARWAVLSPSRPVADNIGIRQFSVRRTPAGQAMVALERSFGNGPELPTMGRVALRISSGGQQAERSVDLPRGARQDLFVDLPAVGDVITAELVYTGPAGAGGEAVRYADAFPGDDRADLIAEANGPVIEPSVSVGELDRLIGLYSRARPAGDRSVHVRLTSTPAELGTSPGVILPAITGLSRTTRATRVVDHPVLGGADLASIDLPATVDRALPAGRWDVVLADAFGPLVAVRATESPAAVRQVRQAWCAIDPRGWGQQVAYVVFWSAMLDWLGEADGRDQFVSHPLNELTPAWIPFEPASGGDGRRYWPGIYQRDDGVRRAFGPTQAVATAEVGREIQTKPSSRCCGREAGCCPWHPGYCCWRGG</sequence>
<keyword evidence="1" id="KW-1133">Transmembrane helix</keyword>